<dbReference type="RefSeq" id="WP_068987712.1">
    <property type="nucleotide sequence ID" value="NZ_LVJW01000003.1"/>
</dbReference>
<dbReference type="Proteomes" id="UP000094849">
    <property type="component" value="Unassembled WGS sequence"/>
</dbReference>
<gene>
    <name evidence="2" type="ORF">A3196_07330</name>
</gene>
<evidence type="ECO:0008006" key="4">
    <source>
        <dbReference type="Google" id="ProtNLM"/>
    </source>
</evidence>
<feature type="region of interest" description="Disordered" evidence="1">
    <location>
        <begin position="43"/>
        <end position="65"/>
    </location>
</feature>
<reference evidence="2 3" key="1">
    <citation type="submission" date="2016-03" db="EMBL/GenBank/DDBJ databases">
        <title>Chemosynthetic sulphur-oxidizing symbionts of marine invertebrate animals are capable of nitrogen fixation.</title>
        <authorList>
            <person name="Petersen J.M."/>
            <person name="Kemper A."/>
            <person name="Gruber-Vodicka H."/>
            <person name="Cardini U."/>
            <person name="Geest Mvander."/>
            <person name="Kleiner M."/>
            <person name="Bulgheresi S."/>
            <person name="Fussmann M."/>
            <person name="Herbold C."/>
            <person name="Seah B.K.B."/>
            <person name="Antony C.Paul."/>
            <person name="Liu D."/>
            <person name="Belitz A."/>
            <person name="Weber M."/>
        </authorList>
    </citation>
    <scope>NUCLEOTIDE SEQUENCE [LARGE SCALE GENOMIC DNA]</scope>
    <source>
        <strain evidence="2">G_D</strain>
    </source>
</reference>
<protein>
    <recommendedName>
        <fullName evidence="4">Motility protein</fullName>
    </recommendedName>
</protein>
<accession>A0A1E2V2T7</accession>
<organism evidence="2 3">
    <name type="scientific">Candidatus Thiodiazotropha endoloripes</name>
    <dbReference type="NCBI Taxonomy" id="1818881"/>
    <lineage>
        <taxon>Bacteria</taxon>
        <taxon>Pseudomonadati</taxon>
        <taxon>Pseudomonadota</taxon>
        <taxon>Gammaproteobacteria</taxon>
        <taxon>Chromatiales</taxon>
        <taxon>Sedimenticolaceae</taxon>
        <taxon>Candidatus Thiodiazotropha</taxon>
    </lineage>
</organism>
<evidence type="ECO:0000313" key="2">
    <source>
        <dbReference type="EMBL" id="ODB96583.1"/>
    </source>
</evidence>
<dbReference type="EMBL" id="LVJZ01000003">
    <property type="protein sequence ID" value="ODB96583.1"/>
    <property type="molecule type" value="Genomic_DNA"/>
</dbReference>
<dbReference type="InterPro" id="IPR025906">
    <property type="entry name" value="YjfB_motility"/>
</dbReference>
<comment type="caution">
    <text evidence="2">The sequence shown here is derived from an EMBL/GenBank/DDBJ whole genome shotgun (WGS) entry which is preliminary data.</text>
</comment>
<evidence type="ECO:0000313" key="3">
    <source>
        <dbReference type="Proteomes" id="UP000094849"/>
    </source>
</evidence>
<sequence length="65" mass="6755">MDIAGVSTSAVSMVANAGTETSVAMQKKVMEMQEQIAVQMVQSVEQSAPKANPSSSLGNNIDVKV</sequence>
<dbReference type="AlphaFoldDB" id="A0A1E2V2T7"/>
<proteinExistence type="predicted"/>
<keyword evidence="3" id="KW-1185">Reference proteome</keyword>
<name>A0A1E2V2T7_9GAMM</name>
<evidence type="ECO:0000256" key="1">
    <source>
        <dbReference type="SAM" id="MobiDB-lite"/>
    </source>
</evidence>
<dbReference type="Pfam" id="PF14070">
    <property type="entry name" value="YjfB_motility"/>
    <property type="match status" value="1"/>
</dbReference>